<name>A0ABT8R7Q0_9BACT</name>
<feature type="domain" description="M23ase beta-sheet core" evidence="2">
    <location>
        <begin position="160"/>
        <end position="188"/>
    </location>
</feature>
<dbReference type="SUPFAM" id="SSF51261">
    <property type="entry name" value="Duplicated hybrid motif"/>
    <property type="match status" value="1"/>
</dbReference>
<evidence type="ECO:0000313" key="4">
    <source>
        <dbReference type="Proteomes" id="UP001168528"/>
    </source>
</evidence>
<keyword evidence="1" id="KW-0732">Signal</keyword>
<organism evidence="3 4">
    <name type="scientific">Rhodocytophaga aerolata</name>
    <dbReference type="NCBI Taxonomy" id="455078"/>
    <lineage>
        <taxon>Bacteria</taxon>
        <taxon>Pseudomonadati</taxon>
        <taxon>Bacteroidota</taxon>
        <taxon>Cytophagia</taxon>
        <taxon>Cytophagales</taxon>
        <taxon>Rhodocytophagaceae</taxon>
        <taxon>Rhodocytophaga</taxon>
    </lineage>
</organism>
<feature type="signal peptide" evidence="1">
    <location>
        <begin position="1"/>
        <end position="33"/>
    </location>
</feature>
<dbReference type="EC" id="3.4.-.-" evidence="3"/>
<proteinExistence type="predicted"/>
<dbReference type="RefSeq" id="WP_302038919.1">
    <property type="nucleotide sequence ID" value="NZ_JAUKPO010000010.1"/>
</dbReference>
<keyword evidence="4" id="KW-1185">Reference proteome</keyword>
<gene>
    <name evidence="3" type="ORF">Q0590_17720</name>
</gene>
<dbReference type="InterPro" id="IPR050570">
    <property type="entry name" value="Cell_wall_metabolism_enzyme"/>
</dbReference>
<reference evidence="3" key="1">
    <citation type="submission" date="2023-07" db="EMBL/GenBank/DDBJ databases">
        <title>The genome sequence of Rhodocytophaga aerolata KACC 12507.</title>
        <authorList>
            <person name="Zhang X."/>
        </authorList>
    </citation>
    <scope>NUCLEOTIDE SEQUENCE</scope>
    <source>
        <strain evidence="3">KACC 12507</strain>
    </source>
</reference>
<dbReference type="Pfam" id="PF01551">
    <property type="entry name" value="Peptidase_M23"/>
    <property type="match status" value="2"/>
</dbReference>
<dbReference type="InterPro" id="IPR011055">
    <property type="entry name" value="Dup_hybrid_motif"/>
</dbReference>
<dbReference type="Proteomes" id="UP001168528">
    <property type="component" value="Unassembled WGS sequence"/>
</dbReference>
<dbReference type="CDD" id="cd12797">
    <property type="entry name" value="M23_peptidase"/>
    <property type="match status" value="1"/>
</dbReference>
<feature type="chain" id="PRO_5047413780" evidence="1">
    <location>
        <begin position="34"/>
        <end position="652"/>
    </location>
</feature>
<feature type="domain" description="M23ase beta-sheet core" evidence="2">
    <location>
        <begin position="74"/>
        <end position="143"/>
    </location>
</feature>
<keyword evidence="3" id="KW-0378">Hydrolase</keyword>
<protein>
    <submittedName>
        <fullName evidence="3">M23 family metallopeptidase</fullName>
        <ecNumber evidence="3">3.4.-.-</ecNumber>
    </submittedName>
</protein>
<comment type="caution">
    <text evidence="3">The sequence shown here is derived from an EMBL/GenBank/DDBJ whole genome shotgun (WGS) entry which is preliminary data.</text>
</comment>
<sequence>MSLLNNCRFLISSRACLLFLCCTGLFFSLQVLNAPGAFAQKPATYPKGYFMFPIKPGQTNFLTGNMGELRSNHFHGGLDIRTEGREGLPIYAAADGYVSRIKVTTAGYGNALYITHPNGFVTVYGHIRNYNKTIGGFLRRQQYNGKTFEIDVLPNKELLQVKKGDIVAYSGNTGGSGGPHLHFEIRDTLDNLFNPLYFGFNEIKDHIPPTVSKLAIKPLDIQARVEGEFSRAEFIPQKNSSSSYSIVKPIPVWGQIGLEILAFDMSDGTHNKNGVTCMEVKLDDKEIYTHHLEMLSFDVGRHINIHIDYETAYQTNNRFQRLYIADGNKLAIYKTDDKKGKITIKDEKPHKVTITMWDAHQNKSTFSFTVKGELPSSDNTPFKPVSQATIVHTRVLDNVLKITAKNPQYPDGAAVVHVGKKAVTLPVSYLVNNQAVYLWDMRKALPDSVHVQETTQVFSFKKMVPAAQDVQFTMDSLNILFPARSLFDTLYLEANRVGDIFTIGKPVVPMQESIDLRITPGKIVAPEYKTRTGVYAVSGKTLSYRGGIWVNEQLSFKIREFGRFTVAADTIAPVIKLESKTPDRIACKITDNLSGIYSFTASINGEWLLMQYDYKKNLVWSDPLDDEKPLKGKFVMEVVDNAGNSTTFETTL</sequence>
<accession>A0ABT8R7Q0</accession>
<evidence type="ECO:0000259" key="2">
    <source>
        <dbReference type="Pfam" id="PF01551"/>
    </source>
</evidence>
<evidence type="ECO:0000256" key="1">
    <source>
        <dbReference type="SAM" id="SignalP"/>
    </source>
</evidence>
<dbReference type="PANTHER" id="PTHR21666">
    <property type="entry name" value="PEPTIDASE-RELATED"/>
    <property type="match status" value="1"/>
</dbReference>
<dbReference type="GO" id="GO:0016787">
    <property type="term" value="F:hydrolase activity"/>
    <property type="evidence" value="ECO:0007669"/>
    <property type="project" value="UniProtKB-KW"/>
</dbReference>
<evidence type="ECO:0000313" key="3">
    <source>
        <dbReference type="EMBL" id="MDO1448117.1"/>
    </source>
</evidence>
<dbReference type="EMBL" id="JAUKPO010000010">
    <property type="protein sequence ID" value="MDO1448117.1"/>
    <property type="molecule type" value="Genomic_DNA"/>
</dbReference>
<dbReference type="InterPro" id="IPR016047">
    <property type="entry name" value="M23ase_b-sheet_dom"/>
</dbReference>
<dbReference type="PANTHER" id="PTHR21666:SF285">
    <property type="entry name" value="M23 FAMILY METALLOPEPTIDASE"/>
    <property type="match status" value="1"/>
</dbReference>
<dbReference type="Gene3D" id="2.70.70.10">
    <property type="entry name" value="Glucose Permease (Domain IIA)"/>
    <property type="match status" value="1"/>
</dbReference>